<evidence type="ECO:0008006" key="2">
    <source>
        <dbReference type="Google" id="ProtNLM"/>
    </source>
</evidence>
<evidence type="ECO:0000313" key="1">
    <source>
        <dbReference type="EMBL" id="QHU02056.1"/>
    </source>
</evidence>
<dbReference type="Gene3D" id="3.40.30.10">
    <property type="entry name" value="Glutaredoxin"/>
    <property type="match status" value="1"/>
</dbReference>
<organism evidence="1">
    <name type="scientific">viral metagenome</name>
    <dbReference type="NCBI Taxonomy" id="1070528"/>
    <lineage>
        <taxon>unclassified sequences</taxon>
        <taxon>metagenomes</taxon>
        <taxon>organismal metagenomes</taxon>
    </lineage>
</organism>
<dbReference type="CDD" id="cd02947">
    <property type="entry name" value="TRX_family"/>
    <property type="match status" value="1"/>
</dbReference>
<sequence>MVTLSLNDSNFSVQNVKRKNGDIQKVLMINTNTNNFNEFMLVYFKQTRCTACKIFDNIFYEVASTNSTVTFGVISIKPGEPIIEKFKATNITNIVTPFLILFRKGIATSAFNSSKINSASDLDGHVNRIITKLNPSKSLDSGVSYTQNPTKSFNNYSMNYGGINPMDRNLTVPMAANMGNNESYMNNAYKRPDANPVRNINFGQRNSRQIMETNIYDEDNDLRLNEFDFGTFIARDKPWLRDYKTSF</sequence>
<dbReference type="AlphaFoldDB" id="A0A6C0JBJ4"/>
<dbReference type="InterPro" id="IPR036249">
    <property type="entry name" value="Thioredoxin-like_sf"/>
</dbReference>
<dbReference type="EMBL" id="MN740352">
    <property type="protein sequence ID" value="QHU02056.1"/>
    <property type="molecule type" value="Genomic_DNA"/>
</dbReference>
<dbReference type="SUPFAM" id="SSF52833">
    <property type="entry name" value="Thioredoxin-like"/>
    <property type="match status" value="1"/>
</dbReference>
<protein>
    <recommendedName>
        <fullName evidence="2">Thioredoxin domain-containing protein</fullName>
    </recommendedName>
</protein>
<accession>A0A6C0JBJ4</accession>
<proteinExistence type="predicted"/>
<name>A0A6C0JBJ4_9ZZZZ</name>
<reference evidence="1" key="1">
    <citation type="journal article" date="2020" name="Nature">
        <title>Giant virus diversity and host interactions through global metagenomics.</title>
        <authorList>
            <person name="Schulz F."/>
            <person name="Roux S."/>
            <person name="Paez-Espino D."/>
            <person name="Jungbluth S."/>
            <person name="Walsh D.A."/>
            <person name="Denef V.J."/>
            <person name="McMahon K.D."/>
            <person name="Konstantinidis K.T."/>
            <person name="Eloe-Fadrosh E.A."/>
            <person name="Kyrpides N.C."/>
            <person name="Woyke T."/>
        </authorList>
    </citation>
    <scope>NUCLEOTIDE SEQUENCE</scope>
    <source>
        <strain evidence="1">GVMAG-M-3300025880-56</strain>
    </source>
</reference>